<feature type="transmembrane region" description="Helical" evidence="2">
    <location>
        <begin position="20"/>
        <end position="39"/>
    </location>
</feature>
<protein>
    <submittedName>
        <fullName evidence="3">Fimbrial protein</fullName>
    </submittedName>
</protein>
<reference evidence="3" key="1">
    <citation type="submission" date="2019-12" db="EMBL/GenBank/DDBJ databases">
        <title>Hybrid Genome Assemblies of two High G+C Isolates from Undergraduate Microbiology Courses.</title>
        <authorList>
            <person name="Ne Ville C.J."/>
            <person name="Enright D."/>
            <person name="Hernandez I."/>
            <person name="Dodsworth J."/>
            <person name="Orwin P.M."/>
        </authorList>
    </citation>
    <scope>NUCLEOTIDE SEQUENCE [LARGE SCALE GENOMIC DNA]</scope>
    <source>
        <strain evidence="3">Neo</strain>
    </source>
</reference>
<sequence length="175" mass="19338">MPGLNLLPWREQQLQAGIRRMQLALFGVGLTALLVTLLTDYLGRQVQQRHVIEHAAIRLIIDGLDSQLAQAAQHKIEQEQIQDRLQALESLQGKRVLLVDLLEQLERAVPPGVQLTALTRQGARLHVHGLAHSGSLVAQLLRNLSCALGKAELQQMKAVDEGETFELSVTLRGES</sequence>
<evidence type="ECO:0000313" key="4">
    <source>
        <dbReference type="Proteomes" id="UP000426235"/>
    </source>
</evidence>
<keyword evidence="2" id="KW-0472">Membrane</keyword>
<evidence type="ECO:0000256" key="1">
    <source>
        <dbReference type="SAM" id="Coils"/>
    </source>
</evidence>
<dbReference type="InterPro" id="IPR007813">
    <property type="entry name" value="PilN"/>
</dbReference>
<evidence type="ECO:0000313" key="3">
    <source>
        <dbReference type="EMBL" id="QGW79753.1"/>
    </source>
</evidence>
<dbReference type="PANTHER" id="PTHR40278">
    <property type="entry name" value="DNA UTILIZATION PROTEIN HOFN"/>
    <property type="match status" value="1"/>
</dbReference>
<dbReference type="PANTHER" id="PTHR40278:SF2">
    <property type="entry name" value="TYPE IV PILUS INNER MEMBRANE COMPONENT PILN"/>
    <property type="match status" value="1"/>
</dbReference>
<keyword evidence="4" id="KW-1185">Reference proteome</keyword>
<dbReference type="GO" id="GO:0043683">
    <property type="term" value="P:type IV pilus assembly"/>
    <property type="evidence" value="ECO:0007669"/>
    <property type="project" value="TreeGrafter"/>
</dbReference>
<keyword evidence="2" id="KW-0812">Transmembrane</keyword>
<accession>A0A6I6GYY0</accession>
<feature type="coiled-coil region" evidence="1">
    <location>
        <begin position="71"/>
        <end position="108"/>
    </location>
</feature>
<name>A0A6I6GYY0_9PSED</name>
<keyword evidence="1" id="KW-0175">Coiled coil</keyword>
<keyword evidence="2" id="KW-1133">Transmembrane helix</keyword>
<dbReference type="GO" id="GO:0043107">
    <property type="term" value="P:type IV pilus-dependent motility"/>
    <property type="evidence" value="ECO:0007669"/>
    <property type="project" value="TreeGrafter"/>
</dbReference>
<gene>
    <name evidence="3" type="ORF">GPJ81_24615</name>
</gene>
<proteinExistence type="predicted"/>
<dbReference type="InterPro" id="IPR052534">
    <property type="entry name" value="Extracell_DNA_Util/SecSys_Comp"/>
</dbReference>
<dbReference type="EMBL" id="CP046621">
    <property type="protein sequence ID" value="QGW79753.1"/>
    <property type="molecule type" value="Genomic_DNA"/>
</dbReference>
<evidence type="ECO:0000256" key="2">
    <source>
        <dbReference type="SAM" id="Phobius"/>
    </source>
</evidence>
<dbReference type="Proteomes" id="UP000426235">
    <property type="component" value="Chromosome"/>
</dbReference>
<organism evidence="3 4">
    <name type="scientific">Pseudomonas alkylphenolica</name>
    <dbReference type="NCBI Taxonomy" id="237609"/>
    <lineage>
        <taxon>Bacteria</taxon>
        <taxon>Pseudomonadati</taxon>
        <taxon>Pseudomonadota</taxon>
        <taxon>Gammaproteobacteria</taxon>
        <taxon>Pseudomonadales</taxon>
        <taxon>Pseudomonadaceae</taxon>
        <taxon>Pseudomonas</taxon>
    </lineage>
</organism>
<dbReference type="AlphaFoldDB" id="A0A6I6GYY0"/>
<dbReference type="Pfam" id="PF05137">
    <property type="entry name" value="PilN"/>
    <property type="match status" value="1"/>
</dbReference>